<sequence>MWDPQLALDPKKFKNLQLKVTHYVTGQAGSSTTNTTSTLAIYAHVFDEKAVSPSGYLMNKEVKAYVIGSSGSFEYTDMPTDFPYRRIMLQSLYVGQDLSTVINAFKLSEDNDKRIPFDVSVSNHMKMIAPEYGSWS</sequence>
<protein>
    <submittedName>
        <fullName evidence="1">Uncharacterized protein</fullName>
    </submittedName>
</protein>
<dbReference type="EMBL" id="LAZR01045575">
    <property type="protein sequence ID" value="KKK98541.1"/>
    <property type="molecule type" value="Genomic_DNA"/>
</dbReference>
<accession>A0A0F9CPJ2</accession>
<organism evidence="1">
    <name type="scientific">marine sediment metagenome</name>
    <dbReference type="NCBI Taxonomy" id="412755"/>
    <lineage>
        <taxon>unclassified sequences</taxon>
        <taxon>metagenomes</taxon>
        <taxon>ecological metagenomes</taxon>
    </lineage>
</organism>
<name>A0A0F9CPJ2_9ZZZZ</name>
<gene>
    <name evidence="1" type="ORF">LCGC14_2641680</name>
</gene>
<proteinExistence type="predicted"/>
<reference evidence="1" key="1">
    <citation type="journal article" date="2015" name="Nature">
        <title>Complex archaea that bridge the gap between prokaryotes and eukaryotes.</title>
        <authorList>
            <person name="Spang A."/>
            <person name="Saw J.H."/>
            <person name="Jorgensen S.L."/>
            <person name="Zaremba-Niedzwiedzka K."/>
            <person name="Martijn J."/>
            <person name="Lind A.E."/>
            <person name="van Eijk R."/>
            <person name="Schleper C."/>
            <person name="Guy L."/>
            <person name="Ettema T.J."/>
        </authorList>
    </citation>
    <scope>NUCLEOTIDE SEQUENCE</scope>
</reference>
<comment type="caution">
    <text evidence="1">The sequence shown here is derived from an EMBL/GenBank/DDBJ whole genome shotgun (WGS) entry which is preliminary data.</text>
</comment>
<evidence type="ECO:0000313" key="1">
    <source>
        <dbReference type="EMBL" id="KKK98541.1"/>
    </source>
</evidence>
<dbReference type="AlphaFoldDB" id="A0A0F9CPJ2"/>
<feature type="non-terminal residue" evidence="1">
    <location>
        <position position="136"/>
    </location>
</feature>